<dbReference type="Proteomes" id="UP001153076">
    <property type="component" value="Unassembled WGS sequence"/>
</dbReference>
<dbReference type="AlphaFoldDB" id="A0A9Q1JQQ2"/>
<feature type="region of interest" description="Disordered" evidence="1">
    <location>
        <begin position="47"/>
        <end position="77"/>
    </location>
</feature>
<protein>
    <recommendedName>
        <fullName evidence="2">Aminotransferase-like plant mobile domain-containing protein</fullName>
    </recommendedName>
</protein>
<evidence type="ECO:0000259" key="2">
    <source>
        <dbReference type="Pfam" id="PF10536"/>
    </source>
</evidence>
<feature type="compositionally biased region" description="Basic and acidic residues" evidence="1">
    <location>
        <begin position="47"/>
        <end position="65"/>
    </location>
</feature>
<keyword evidence="4" id="KW-1185">Reference proteome</keyword>
<feature type="domain" description="Aminotransferase-like plant mobile" evidence="2">
    <location>
        <begin position="76"/>
        <end position="159"/>
    </location>
</feature>
<name>A0A9Q1JQQ2_9CARY</name>
<dbReference type="InterPro" id="IPR019557">
    <property type="entry name" value="AminoTfrase-like_pln_mobile"/>
</dbReference>
<evidence type="ECO:0000256" key="1">
    <source>
        <dbReference type="SAM" id="MobiDB-lite"/>
    </source>
</evidence>
<accession>A0A9Q1JQQ2</accession>
<reference evidence="3" key="1">
    <citation type="submission" date="2022-04" db="EMBL/GenBank/DDBJ databases">
        <title>Carnegiea gigantea Genome sequencing and assembly v2.</title>
        <authorList>
            <person name="Copetti D."/>
            <person name="Sanderson M.J."/>
            <person name="Burquez A."/>
            <person name="Wojciechowski M.F."/>
        </authorList>
    </citation>
    <scope>NUCLEOTIDE SEQUENCE</scope>
    <source>
        <strain evidence="3">SGP5-SGP5p</strain>
        <tissue evidence="3">Aerial part</tissue>
    </source>
</reference>
<evidence type="ECO:0000313" key="4">
    <source>
        <dbReference type="Proteomes" id="UP001153076"/>
    </source>
</evidence>
<organism evidence="3 4">
    <name type="scientific">Carnegiea gigantea</name>
    <dbReference type="NCBI Taxonomy" id="171969"/>
    <lineage>
        <taxon>Eukaryota</taxon>
        <taxon>Viridiplantae</taxon>
        <taxon>Streptophyta</taxon>
        <taxon>Embryophyta</taxon>
        <taxon>Tracheophyta</taxon>
        <taxon>Spermatophyta</taxon>
        <taxon>Magnoliopsida</taxon>
        <taxon>eudicotyledons</taxon>
        <taxon>Gunneridae</taxon>
        <taxon>Pentapetalae</taxon>
        <taxon>Caryophyllales</taxon>
        <taxon>Cactineae</taxon>
        <taxon>Cactaceae</taxon>
        <taxon>Cactoideae</taxon>
        <taxon>Echinocereeae</taxon>
        <taxon>Carnegiea</taxon>
    </lineage>
</organism>
<dbReference type="OrthoDB" id="1194411at2759"/>
<gene>
    <name evidence="3" type="ORF">Cgig2_010018</name>
</gene>
<comment type="caution">
    <text evidence="3">The sequence shown here is derived from an EMBL/GenBank/DDBJ whole genome shotgun (WGS) entry which is preliminary data.</text>
</comment>
<evidence type="ECO:0000313" key="3">
    <source>
        <dbReference type="EMBL" id="KAJ8429152.1"/>
    </source>
</evidence>
<proteinExistence type="predicted"/>
<dbReference type="EMBL" id="JAKOGI010000929">
    <property type="protein sequence ID" value="KAJ8429152.1"/>
    <property type="molecule type" value="Genomic_DNA"/>
</dbReference>
<sequence>MHGIIGNERAPLLDGTLRYISNRDRKCVDVCEDYGNNSNANVLEKVDTEYKGGERKESDSNNEKARIRKGNPPSISRQKHMTKLNVSNEVELAAFLSFWLSRFVLPYDNEIIRLETFVIAALMASGKQVSLASTVPGYIYQGLGEAASHPAYPGKANLSLHKAKYIFRDERYVSIRAGKFREVSLRR</sequence>
<dbReference type="Pfam" id="PF10536">
    <property type="entry name" value="PMD"/>
    <property type="match status" value="1"/>
</dbReference>